<dbReference type="Proteomes" id="UP001519309">
    <property type="component" value="Unassembled WGS sequence"/>
</dbReference>
<proteinExistence type="predicted"/>
<sequence length="75" mass="7640">MDVVAYLPADPQAAEPVQMGERAFHDTALGAKSGAVPGVAAAVHRGGKRDASGGLDVEIYGSPRGPVPASTRVRE</sequence>
<evidence type="ECO:0000256" key="1">
    <source>
        <dbReference type="SAM" id="MobiDB-lite"/>
    </source>
</evidence>
<gene>
    <name evidence="2" type="ORF">J2Z21_007166</name>
</gene>
<dbReference type="EMBL" id="JAGGLP010000020">
    <property type="protein sequence ID" value="MBP2054163.1"/>
    <property type="molecule type" value="Genomic_DNA"/>
</dbReference>
<evidence type="ECO:0000313" key="2">
    <source>
        <dbReference type="EMBL" id="MBP2054163.1"/>
    </source>
</evidence>
<name>A0ABS4M3E7_9ACTN</name>
<comment type="caution">
    <text evidence="2">The sequence shown here is derived from an EMBL/GenBank/DDBJ whole genome shotgun (WGS) entry which is preliminary data.</text>
</comment>
<reference evidence="2 3" key="1">
    <citation type="submission" date="2021-03" db="EMBL/GenBank/DDBJ databases">
        <title>Genomic Encyclopedia of Type Strains, Phase IV (KMG-IV): sequencing the most valuable type-strain genomes for metagenomic binning, comparative biology and taxonomic classification.</title>
        <authorList>
            <person name="Goeker M."/>
        </authorList>
    </citation>
    <scope>NUCLEOTIDE SEQUENCE [LARGE SCALE GENOMIC DNA]</scope>
    <source>
        <strain evidence="2 3">DSM 40499</strain>
    </source>
</reference>
<protein>
    <submittedName>
        <fullName evidence="2">Uncharacterized protein</fullName>
    </submittedName>
</protein>
<organism evidence="2 3">
    <name type="scientific">Streptomyces griseochromogenes</name>
    <dbReference type="NCBI Taxonomy" id="68214"/>
    <lineage>
        <taxon>Bacteria</taxon>
        <taxon>Bacillati</taxon>
        <taxon>Actinomycetota</taxon>
        <taxon>Actinomycetes</taxon>
        <taxon>Kitasatosporales</taxon>
        <taxon>Streptomycetaceae</taxon>
        <taxon>Streptomyces</taxon>
    </lineage>
</organism>
<evidence type="ECO:0000313" key="3">
    <source>
        <dbReference type="Proteomes" id="UP001519309"/>
    </source>
</evidence>
<keyword evidence="3" id="KW-1185">Reference proteome</keyword>
<feature type="region of interest" description="Disordered" evidence="1">
    <location>
        <begin position="54"/>
        <end position="75"/>
    </location>
</feature>
<accession>A0ABS4M3E7</accession>